<dbReference type="Proteomes" id="UP000256913">
    <property type="component" value="Unassembled WGS sequence"/>
</dbReference>
<proteinExistence type="predicted"/>
<reference evidence="3 4" key="1">
    <citation type="submission" date="2018-08" db="EMBL/GenBank/DDBJ databases">
        <title>Sequencing the genomes of 1000 actinobacteria strains.</title>
        <authorList>
            <person name="Klenk H.-P."/>
        </authorList>
    </citation>
    <scope>NUCLEOTIDE SEQUENCE [LARGE SCALE GENOMIC DNA]</scope>
    <source>
        <strain evidence="3 4">DSM 44099</strain>
    </source>
</reference>
<keyword evidence="2" id="KW-0812">Transmembrane</keyword>
<evidence type="ECO:0000313" key="3">
    <source>
        <dbReference type="EMBL" id="REF94346.1"/>
    </source>
</evidence>
<dbReference type="InterPro" id="IPR025327">
    <property type="entry name" value="DUF4233"/>
</dbReference>
<dbReference type="AlphaFoldDB" id="A0A3D9ZAB0"/>
<dbReference type="RefSeq" id="WP_244940423.1">
    <property type="nucleotide sequence ID" value="NZ_QUMQ01000001.1"/>
</dbReference>
<comment type="caution">
    <text evidence="3">The sequence shown here is derived from an EMBL/GenBank/DDBJ whole genome shotgun (WGS) entry which is preliminary data.</text>
</comment>
<feature type="transmembrane region" description="Helical" evidence="2">
    <location>
        <begin position="166"/>
        <end position="187"/>
    </location>
</feature>
<keyword evidence="2" id="KW-1133">Transmembrane helix</keyword>
<keyword evidence="2" id="KW-0472">Membrane</keyword>
<accession>A0A3D9ZAB0</accession>
<sequence>MTTPDGAQAPAGQPPTDAAGAPARRARVDAADPAGSSAANADSAAATAANVGPAAATAANVGPAAATAANVGPAAATAAKVGPAAATAAKVGPAAATAADVGSAAAAAPNAEPAGADDLPPGYRRSGLKNPAGAVRGMGAAALGLQGVVLLLAIQPIRVLGDGVGAGAVWAAVGLAVVCFVLCGMMRRPWVWTAGSVVQGLLVVSGLLHWTLFALGVIFTLVWLYVLYVRRSILR</sequence>
<dbReference type="EMBL" id="QUMQ01000001">
    <property type="protein sequence ID" value="REF94346.1"/>
    <property type="molecule type" value="Genomic_DNA"/>
</dbReference>
<feature type="transmembrane region" description="Helical" evidence="2">
    <location>
        <begin position="134"/>
        <end position="154"/>
    </location>
</feature>
<protein>
    <submittedName>
        <fullName evidence="3">Uncharacterized protein DUF4233</fullName>
    </submittedName>
</protein>
<dbReference type="Pfam" id="PF14017">
    <property type="entry name" value="DUF4233"/>
    <property type="match status" value="1"/>
</dbReference>
<name>A0A3D9ZAB0_9ACTN</name>
<organism evidence="3 4">
    <name type="scientific">Asanoa ferruginea</name>
    <dbReference type="NCBI Taxonomy" id="53367"/>
    <lineage>
        <taxon>Bacteria</taxon>
        <taxon>Bacillati</taxon>
        <taxon>Actinomycetota</taxon>
        <taxon>Actinomycetes</taxon>
        <taxon>Micromonosporales</taxon>
        <taxon>Micromonosporaceae</taxon>
        <taxon>Asanoa</taxon>
    </lineage>
</organism>
<evidence type="ECO:0000256" key="2">
    <source>
        <dbReference type="SAM" id="Phobius"/>
    </source>
</evidence>
<feature type="compositionally biased region" description="Low complexity" evidence="1">
    <location>
        <begin position="1"/>
        <end position="23"/>
    </location>
</feature>
<keyword evidence="4" id="KW-1185">Reference proteome</keyword>
<evidence type="ECO:0000313" key="4">
    <source>
        <dbReference type="Proteomes" id="UP000256913"/>
    </source>
</evidence>
<feature type="compositionally biased region" description="Low complexity" evidence="1">
    <location>
        <begin position="31"/>
        <end position="53"/>
    </location>
</feature>
<gene>
    <name evidence="3" type="ORF">DFJ67_0263</name>
</gene>
<feature type="transmembrane region" description="Helical" evidence="2">
    <location>
        <begin position="207"/>
        <end position="229"/>
    </location>
</feature>
<evidence type="ECO:0000256" key="1">
    <source>
        <dbReference type="SAM" id="MobiDB-lite"/>
    </source>
</evidence>
<feature type="region of interest" description="Disordered" evidence="1">
    <location>
        <begin position="1"/>
        <end position="53"/>
    </location>
</feature>